<dbReference type="SUPFAM" id="SSF54862">
    <property type="entry name" value="4Fe-4S ferredoxins"/>
    <property type="match status" value="1"/>
</dbReference>
<proteinExistence type="predicted"/>
<gene>
    <name evidence="2" type="ORF">dnm_042760</name>
</gene>
<accession>A0A975BM50</accession>
<feature type="domain" description="4Fe-4S ferredoxin-type" evidence="1">
    <location>
        <begin position="270"/>
        <end position="299"/>
    </location>
</feature>
<organism evidence="2 3">
    <name type="scientific">Desulfonema magnum</name>
    <dbReference type="NCBI Taxonomy" id="45655"/>
    <lineage>
        <taxon>Bacteria</taxon>
        <taxon>Pseudomonadati</taxon>
        <taxon>Thermodesulfobacteriota</taxon>
        <taxon>Desulfobacteria</taxon>
        <taxon>Desulfobacterales</taxon>
        <taxon>Desulfococcaceae</taxon>
        <taxon>Desulfonema</taxon>
    </lineage>
</organism>
<dbReference type="InterPro" id="IPR017896">
    <property type="entry name" value="4Fe4S_Fe-S-bd"/>
</dbReference>
<evidence type="ECO:0000313" key="3">
    <source>
        <dbReference type="Proteomes" id="UP000663722"/>
    </source>
</evidence>
<evidence type="ECO:0000313" key="2">
    <source>
        <dbReference type="EMBL" id="QTA88234.1"/>
    </source>
</evidence>
<evidence type="ECO:0000259" key="1">
    <source>
        <dbReference type="PROSITE" id="PS51379"/>
    </source>
</evidence>
<feature type="domain" description="4Fe-4S ferredoxin-type" evidence="1">
    <location>
        <begin position="300"/>
        <end position="327"/>
    </location>
</feature>
<sequence length="353" mass="39172">MENAVYEKLAKHLDKLPGGFPPTDSGVELRILKRLFTPHEAEIATALRMKLDPPSAIAKQLDMNESELTPLLESMSKKGLILRSGKKGKNHYMAAQFMVGIWEYHVNDLNEALIHDANEYIPHLMKEIWVKQKTRQLRVIPISKSISAEMNVMAYEEAEKIIRAESKIVVAPCICRKEHEMVGKGCGKLQEACLIFGGGAFFYEENGLGRPISQEEALEILNKGIEQGLVLQPGNSQKPMNICMCCGCCCQVLKNLNKLEEPAKAVCSNYYVTVNEENCTACGTCEERCQMNAITVEDTAQVSLARCIGCGICVAACDSEAMVLVEKDASEKYIPPKNTVRMYMKLAQGRGVM</sequence>
<dbReference type="KEGG" id="dmm:dnm_042760"/>
<dbReference type="PROSITE" id="PS51379">
    <property type="entry name" value="4FE4S_FER_2"/>
    <property type="match status" value="2"/>
</dbReference>
<protein>
    <submittedName>
        <fullName evidence="2">4Fe-4S ferredoxin iron-sulfur binding domain-containing protein</fullName>
    </submittedName>
</protein>
<name>A0A975BM50_9BACT</name>
<dbReference type="RefSeq" id="WP_207683087.1">
    <property type="nucleotide sequence ID" value="NZ_CP061800.1"/>
</dbReference>
<keyword evidence="3" id="KW-1185">Reference proteome</keyword>
<dbReference type="Pfam" id="PF00037">
    <property type="entry name" value="Fer4"/>
    <property type="match status" value="2"/>
</dbReference>
<dbReference type="AlphaFoldDB" id="A0A975BM50"/>
<reference evidence="2" key="1">
    <citation type="journal article" date="2021" name="Microb. Physiol.">
        <title>Proteogenomic Insights into the Physiology of Marine, Sulfate-Reducing, Filamentous Desulfonema limicola and Desulfonema magnum.</title>
        <authorList>
            <person name="Schnaars V."/>
            <person name="Wohlbrand L."/>
            <person name="Scheve S."/>
            <person name="Hinrichs C."/>
            <person name="Reinhardt R."/>
            <person name="Rabus R."/>
        </authorList>
    </citation>
    <scope>NUCLEOTIDE SEQUENCE</scope>
    <source>
        <strain evidence="2">4be13</strain>
    </source>
</reference>
<dbReference type="Gene3D" id="3.30.70.20">
    <property type="match status" value="1"/>
</dbReference>
<dbReference type="Proteomes" id="UP000663722">
    <property type="component" value="Chromosome"/>
</dbReference>
<dbReference type="EMBL" id="CP061800">
    <property type="protein sequence ID" value="QTA88234.1"/>
    <property type="molecule type" value="Genomic_DNA"/>
</dbReference>